<proteinExistence type="predicted"/>
<dbReference type="GO" id="GO:0071456">
    <property type="term" value="P:cellular response to hypoxia"/>
    <property type="evidence" value="ECO:0007669"/>
    <property type="project" value="TreeGrafter"/>
</dbReference>
<dbReference type="EMBL" id="HBIP01035747">
    <property type="protein sequence ID" value="CAE0506682.1"/>
    <property type="molecule type" value="Transcribed_RNA"/>
</dbReference>
<evidence type="ECO:0000313" key="9">
    <source>
        <dbReference type="EMBL" id="CAE0506682.1"/>
    </source>
</evidence>
<evidence type="ECO:0000256" key="1">
    <source>
        <dbReference type="ARBA" id="ARBA00001961"/>
    </source>
</evidence>
<dbReference type="GO" id="GO:0008198">
    <property type="term" value="F:ferrous iron binding"/>
    <property type="evidence" value="ECO:0007669"/>
    <property type="project" value="TreeGrafter"/>
</dbReference>
<dbReference type="AlphaFoldDB" id="A0A7S3RA36"/>
<dbReference type="PANTHER" id="PTHR12907:SF26">
    <property type="entry name" value="HIF PROLYL HYDROXYLASE, ISOFORM C"/>
    <property type="match status" value="1"/>
</dbReference>
<reference evidence="9" key="1">
    <citation type="submission" date="2021-01" db="EMBL/GenBank/DDBJ databases">
        <authorList>
            <person name="Corre E."/>
            <person name="Pelletier E."/>
            <person name="Niang G."/>
            <person name="Scheremetjew M."/>
            <person name="Finn R."/>
            <person name="Kale V."/>
            <person name="Holt S."/>
            <person name="Cochrane G."/>
            <person name="Meng A."/>
            <person name="Brown T."/>
            <person name="Cohen L."/>
        </authorList>
    </citation>
    <scope>NUCLEOTIDE SEQUENCE</scope>
    <source>
        <strain evidence="9">CCMP1320</strain>
    </source>
</reference>
<accession>A0A7S3RA36</accession>
<keyword evidence="2" id="KW-0479">Metal-binding</keyword>
<dbReference type="Pfam" id="PF13640">
    <property type="entry name" value="2OG-FeII_Oxy_3"/>
    <property type="match status" value="1"/>
</dbReference>
<feature type="region of interest" description="Disordered" evidence="7">
    <location>
        <begin position="218"/>
        <end position="245"/>
    </location>
</feature>
<sequence>MINKCISHSFLSHETFLLPQPRARRVPNLPATILAPLQPSAAGASKTEIRILRRRVRLHHLQCVKTASASTTSALPVCVELQDAEVLKNPEVSGPGVYGVFDQSGSLQYVGVSKHMALSLAGHAQALGPQLVNHARCLMVPSGSKADLQQAWKAAIVANGSIPPGNAKGVTTWAQKPAPAASGAPQVGQLSSHPAQAPAQGAGRFGVAAAAAAAAAAAKGSQPVRPSPEQLRATTAASSHPGASAAVTQSRVHQLCTQGFFVVDGVADSSLVASAQQGAEALRSVGLMMPVSQQRDMGRLDEILVLNEQGSRLVIGGPKSAEPTVQRALTTPESASLAALAALLKGIPQSIMQHAPSASETSEVSNWEQKQRQQSPVSHPAHDGQLENVRSRSSSSGAVWQPPEMAVPQSLMLAVYPGGETYYARHKDNDDSYQVPKAEQHNNPAWAGPPGQRIRDRAVTSIIYLNKDWDADRDGGCLRLFHTDGSGQFTDVAPESGRLVVFQACAVEHEVLPAFRQRWAMTAWVPTLKSFQE</sequence>
<gene>
    <name evidence="9" type="ORF">DTER00134_LOCUS21758</name>
</gene>
<comment type="cofactor">
    <cofactor evidence="1">
        <name>L-ascorbate</name>
        <dbReference type="ChEBI" id="CHEBI:38290"/>
    </cofactor>
</comment>
<protein>
    <recommendedName>
        <fullName evidence="8">Fe2OG dioxygenase domain-containing protein</fullName>
    </recommendedName>
</protein>
<dbReference type="PROSITE" id="PS51471">
    <property type="entry name" value="FE2OG_OXY"/>
    <property type="match status" value="1"/>
</dbReference>
<evidence type="ECO:0000256" key="3">
    <source>
        <dbReference type="ARBA" id="ARBA00022896"/>
    </source>
</evidence>
<evidence type="ECO:0000256" key="7">
    <source>
        <dbReference type="SAM" id="MobiDB-lite"/>
    </source>
</evidence>
<feature type="compositionally biased region" description="Polar residues" evidence="7">
    <location>
        <begin position="353"/>
        <end position="377"/>
    </location>
</feature>
<dbReference type="InterPro" id="IPR005123">
    <property type="entry name" value="Oxoglu/Fe-dep_dioxygenase_dom"/>
</dbReference>
<evidence type="ECO:0000256" key="4">
    <source>
        <dbReference type="ARBA" id="ARBA00022964"/>
    </source>
</evidence>
<dbReference type="PANTHER" id="PTHR12907">
    <property type="entry name" value="EGL NINE HOMOLOG-RELATED"/>
    <property type="match status" value="1"/>
</dbReference>
<dbReference type="Gene3D" id="2.60.120.620">
    <property type="entry name" value="q2cbj1_9rhob like domain"/>
    <property type="match status" value="1"/>
</dbReference>
<keyword evidence="4" id="KW-0223">Dioxygenase</keyword>
<evidence type="ECO:0000259" key="8">
    <source>
        <dbReference type="PROSITE" id="PS51471"/>
    </source>
</evidence>
<evidence type="ECO:0000256" key="6">
    <source>
        <dbReference type="ARBA" id="ARBA00023004"/>
    </source>
</evidence>
<keyword evidence="6" id="KW-0408">Iron</keyword>
<dbReference type="InterPro" id="IPR051559">
    <property type="entry name" value="HIF_prolyl_hydroxylases"/>
</dbReference>
<dbReference type="GO" id="GO:0031543">
    <property type="term" value="F:peptidyl-proline dioxygenase activity"/>
    <property type="evidence" value="ECO:0007669"/>
    <property type="project" value="TreeGrafter"/>
</dbReference>
<dbReference type="GO" id="GO:0031418">
    <property type="term" value="F:L-ascorbic acid binding"/>
    <property type="evidence" value="ECO:0007669"/>
    <property type="project" value="UniProtKB-KW"/>
</dbReference>
<feature type="region of interest" description="Disordered" evidence="7">
    <location>
        <begin position="353"/>
        <end position="402"/>
    </location>
</feature>
<dbReference type="InterPro" id="IPR044862">
    <property type="entry name" value="Pro_4_hyd_alph_FE2OG_OXY"/>
</dbReference>
<dbReference type="InterPro" id="IPR006620">
    <property type="entry name" value="Pro_4_hyd_alph"/>
</dbReference>
<dbReference type="SMART" id="SM00702">
    <property type="entry name" value="P4Hc"/>
    <property type="match status" value="1"/>
</dbReference>
<keyword evidence="5" id="KW-0560">Oxidoreductase</keyword>
<feature type="region of interest" description="Disordered" evidence="7">
    <location>
        <begin position="168"/>
        <end position="201"/>
    </location>
</feature>
<keyword evidence="3" id="KW-0847">Vitamin C</keyword>
<evidence type="ECO:0000256" key="2">
    <source>
        <dbReference type="ARBA" id="ARBA00022723"/>
    </source>
</evidence>
<organism evidence="9">
    <name type="scientific">Dunaliella tertiolecta</name>
    <name type="common">Green alga</name>
    <dbReference type="NCBI Taxonomy" id="3047"/>
    <lineage>
        <taxon>Eukaryota</taxon>
        <taxon>Viridiplantae</taxon>
        <taxon>Chlorophyta</taxon>
        <taxon>core chlorophytes</taxon>
        <taxon>Chlorophyceae</taxon>
        <taxon>CS clade</taxon>
        <taxon>Chlamydomonadales</taxon>
        <taxon>Dunaliellaceae</taxon>
        <taxon>Dunaliella</taxon>
    </lineage>
</organism>
<feature type="domain" description="Fe2OG dioxygenase" evidence="8">
    <location>
        <begin position="407"/>
        <end position="527"/>
    </location>
</feature>
<name>A0A7S3RA36_DUNTE</name>
<evidence type="ECO:0000256" key="5">
    <source>
        <dbReference type="ARBA" id="ARBA00023002"/>
    </source>
</evidence>